<evidence type="ECO:0008006" key="3">
    <source>
        <dbReference type="Google" id="ProtNLM"/>
    </source>
</evidence>
<accession>A0ABP8PGR4</accession>
<proteinExistence type="predicted"/>
<comment type="caution">
    <text evidence="1">The sequence shown here is derived from an EMBL/GenBank/DDBJ whole genome shotgun (WGS) entry which is preliminary data.</text>
</comment>
<name>A0ABP8PGR4_9NOCA</name>
<evidence type="ECO:0000313" key="2">
    <source>
        <dbReference type="Proteomes" id="UP001501183"/>
    </source>
</evidence>
<evidence type="ECO:0000313" key="1">
    <source>
        <dbReference type="EMBL" id="GAA4485969.1"/>
    </source>
</evidence>
<protein>
    <recommendedName>
        <fullName evidence="3">Secreted protein</fullName>
    </recommendedName>
</protein>
<gene>
    <name evidence="1" type="ORF">GCM10023094_41600</name>
</gene>
<keyword evidence="2" id="KW-1185">Reference proteome</keyword>
<reference evidence="2" key="1">
    <citation type="journal article" date="2019" name="Int. J. Syst. Evol. Microbiol.">
        <title>The Global Catalogue of Microorganisms (GCM) 10K type strain sequencing project: providing services to taxonomists for standard genome sequencing and annotation.</title>
        <authorList>
            <consortium name="The Broad Institute Genomics Platform"/>
            <consortium name="The Broad Institute Genome Sequencing Center for Infectious Disease"/>
            <person name="Wu L."/>
            <person name="Ma J."/>
        </authorList>
    </citation>
    <scope>NUCLEOTIDE SEQUENCE [LARGE SCALE GENOMIC DNA]</scope>
    <source>
        <strain evidence="2">JCM 32206</strain>
    </source>
</reference>
<dbReference type="Proteomes" id="UP001501183">
    <property type="component" value="Unassembled WGS sequence"/>
</dbReference>
<organism evidence="1 2">
    <name type="scientific">Rhodococcus olei</name>
    <dbReference type="NCBI Taxonomy" id="2161675"/>
    <lineage>
        <taxon>Bacteria</taxon>
        <taxon>Bacillati</taxon>
        <taxon>Actinomycetota</taxon>
        <taxon>Actinomycetes</taxon>
        <taxon>Mycobacteriales</taxon>
        <taxon>Nocardiaceae</taxon>
        <taxon>Rhodococcus</taxon>
    </lineage>
</organism>
<sequence>MCRHAGAAIVRRTVAPPLVRRWTSWGSGAGRIPGHYHLENTLVILGQRARRARCPVKSREVVYAVACFLV</sequence>
<dbReference type="EMBL" id="BAABFB010000065">
    <property type="protein sequence ID" value="GAA4485969.1"/>
    <property type="molecule type" value="Genomic_DNA"/>
</dbReference>